<feature type="compositionally biased region" description="Basic and acidic residues" evidence="4">
    <location>
        <begin position="394"/>
        <end position="409"/>
    </location>
</feature>
<dbReference type="GO" id="GO:0016607">
    <property type="term" value="C:nuclear speck"/>
    <property type="evidence" value="ECO:0007669"/>
    <property type="project" value="TreeGrafter"/>
</dbReference>
<organism evidence="5">
    <name type="scientific">Rodentolepis nana</name>
    <name type="common">Dwarf tapeworm</name>
    <name type="synonym">Hymenolepis nana</name>
    <dbReference type="NCBI Taxonomy" id="102285"/>
    <lineage>
        <taxon>Eukaryota</taxon>
        <taxon>Metazoa</taxon>
        <taxon>Spiralia</taxon>
        <taxon>Lophotrochozoa</taxon>
        <taxon>Platyhelminthes</taxon>
        <taxon>Cestoda</taxon>
        <taxon>Eucestoda</taxon>
        <taxon>Cyclophyllidea</taxon>
        <taxon>Hymenolepididae</taxon>
        <taxon>Rodentolepis</taxon>
    </lineage>
</organism>
<dbReference type="Pfam" id="PF16046">
    <property type="entry name" value="FAM76"/>
    <property type="match status" value="1"/>
</dbReference>
<proteinExistence type="inferred from homology"/>
<feature type="compositionally biased region" description="Basic and acidic residues" evidence="4">
    <location>
        <begin position="416"/>
        <end position="430"/>
    </location>
</feature>
<sequence>LQQLVKRKGSVKGIDNEEVIPDDAPTPRAELDQHYLTDGDNEPQPSNLSVDLDTSLTEKCNNAEPEGGATIPTALGDHESNHEVHVAVDEGNAVDDADVDDDDDEKTEPFAASSPFSDVTAVTTETPCWLKEGPLRAIYLPVAQELLNEAVERTRGWSVTHLMALHSDLSANTQRMSFSAFLDPQELKSAARNKVDGQVLCWLCTYNYKVAKSKQRHEKRHEKRHSKRSNLGESTSRTHDSLGSSKRQRTEEIPSRTSLDRSASVLTDGLGSAYSDQMVTISQLQDEMRNLKRTLAQRDSELLAKDRVIAGLRADLGDLEAQRREREYRSQVLAEEEIEKLKKAEILASRNLAVKRRRAMNADGLSPLKLSPLRLPPKLSTSASTPHLTPVLASKEKSKTPLSTPKKEPITPSKSPKQEEVSTEATESKKVTCSPSKSPREVGLESAPHSDKVKSDHGNGNGEAGKRDDQLNASNPDGGEENLKC</sequence>
<dbReference type="InterPro" id="IPR032017">
    <property type="entry name" value="FAM76"/>
</dbReference>
<dbReference type="STRING" id="102285.A0A0R3T6P7"/>
<feature type="region of interest" description="Disordered" evidence="4">
    <location>
        <begin position="1"/>
        <end position="48"/>
    </location>
</feature>
<dbReference type="AlphaFoldDB" id="A0A0R3T6P7"/>
<feature type="coiled-coil region" evidence="3">
    <location>
        <begin position="274"/>
        <end position="301"/>
    </location>
</feature>
<comment type="similarity">
    <text evidence="1">Belongs to the FAM76 family.</text>
</comment>
<evidence type="ECO:0000256" key="2">
    <source>
        <dbReference type="ARBA" id="ARBA00023054"/>
    </source>
</evidence>
<protein>
    <submittedName>
        <fullName evidence="5">C2H2-type domain-containing protein</fullName>
    </submittedName>
</protein>
<name>A0A0R3T6P7_RODNA</name>
<evidence type="ECO:0000256" key="4">
    <source>
        <dbReference type="SAM" id="MobiDB-lite"/>
    </source>
</evidence>
<reference evidence="5" key="1">
    <citation type="submission" date="2017-02" db="UniProtKB">
        <authorList>
            <consortium name="WormBaseParasite"/>
        </authorList>
    </citation>
    <scope>IDENTIFICATION</scope>
</reference>
<feature type="compositionally biased region" description="Basic residues" evidence="4">
    <location>
        <begin position="214"/>
        <end position="228"/>
    </location>
</feature>
<evidence type="ECO:0000313" key="5">
    <source>
        <dbReference type="WBParaSite" id="HNAJ_0000273501-mRNA-1"/>
    </source>
</evidence>
<feature type="compositionally biased region" description="Basic and acidic residues" evidence="4">
    <location>
        <begin position="438"/>
        <end position="457"/>
    </location>
</feature>
<feature type="region of interest" description="Disordered" evidence="4">
    <location>
        <begin position="366"/>
        <end position="485"/>
    </location>
</feature>
<feature type="compositionally biased region" description="Low complexity" evidence="4">
    <location>
        <begin position="366"/>
        <end position="382"/>
    </location>
</feature>
<keyword evidence="2 3" id="KW-0175">Coiled coil</keyword>
<feature type="region of interest" description="Disordered" evidence="4">
    <location>
        <begin position="90"/>
        <end position="112"/>
    </location>
</feature>
<feature type="compositionally biased region" description="Polar residues" evidence="4">
    <location>
        <begin position="229"/>
        <end position="245"/>
    </location>
</feature>
<evidence type="ECO:0000256" key="1">
    <source>
        <dbReference type="ARBA" id="ARBA00009097"/>
    </source>
</evidence>
<accession>A0A0R3T6P7</accession>
<dbReference type="PANTHER" id="PTHR46176">
    <property type="entry name" value="LD21662P"/>
    <property type="match status" value="1"/>
</dbReference>
<dbReference type="PANTHER" id="PTHR46176:SF1">
    <property type="entry name" value="LD21662P"/>
    <property type="match status" value="1"/>
</dbReference>
<dbReference type="WBParaSite" id="HNAJ_0000273501-mRNA-1">
    <property type="protein sequence ID" value="HNAJ_0000273501-mRNA-1"/>
    <property type="gene ID" value="HNAJ_0000273501"/>
</dbReference>
<feature type="compositionally biased region" description="Basic residues" evidence="4">
    <location>
        <begin position="1"/>
        <end position="10"/>
    </location>
</feature>
<evidence type="ECO:0000256" key="3">
    <source>
        <dbReference type="SAM" id="Coils"/>
    </source>
</evidence>
<feature type="compositionally biased region" description="Acidic residues" evidence="4">
    <location>
        <begin position="92"/>
        <end position="106"/>
    </location>
</feature>
<feature type="region of interest" description="Disordered" evidence="4">
    <location>
        <begin position="214"/>
        <end position="262"/>
    </location>
</feature>